<feature type="transmembrane region" description="Helical" evidence="11">
    <location>
        <begin position="203"/>
        <end position="227"/>
    </location>
</feature>
<keyword evidence="14" id="KW-1185">Reference proteome</keyword>
<keyword evidence="6 11" id="KW-0406">Ion transport</keyword>
<feature type="transmembrane region" description="Helical" evidence="11">
    <location>
        <begin position="394"/>
        <end position="416"/>
    </location>
</feature>
<keyword evidence="9 11" id="KW-0868">Chloride</keyword>
<keyword evidence="7 10" id="KW-0129">CBS domain</keyword>
<sequence length="1011" mass="113920">MVSGDMDGSSFAKKAFDPWRLRCKHIHRQGIRLDRQRPASGRSELPNQGFIYKKHYSPNIDEQLNMSKESSGKGFLRRGSSGIWIKRNSSKDKVKDIEREDSETRLAKRARLQSRVSITLKDLKNFQPEKHDAKFFASISQNGDRNNLQVGRDFASVYTNHQYTTEEKEILSKYDSLDYLPSHSEVYREWLKELPARLDWDRWVMMAFIGFSVGVTGFMLHQITHLIAEVKWHYAEKFVIDSHVKAYLWVLGYSLVFASLAASTVAYLYPSAAGSGIPEIIGFLNGTAIRYVLNFKAFIVKFFSCACAVGSGMPVGPEGPMIHMGGIIGSGLSQCKSRTFRCTLPFFERFRNPEDRRNFTSAGAGAGVAAAFSSPVGGLLFAMEEVSSFWSDKMSWMTFFCCMVATFTADFFNTAFGSFKIGKNFGLFQTDKYILFQVTKGIPVNVIMFIPAVALGVLGGLLGSAFTIMNVKICRTRIKLTEHVIKKPLLQKTVSFLEPILITVIFTTISVYLPIAFDCKANVCPSNATYAAAHRPTLHPLDPHRHKRAGFFESEHSYDDKKHLYVDPSDPMFDQIRDVCNNSKFTYKVEPNLPHLGCKISNNIKGAYTNKSLDHNGHTYHFNDFNEISVLLNVPGADAIRHLFSRQTHLQFDYIPLLVVFPIYFIMACWAAGSSVSSGFVVPMLFIGGVYGRIVGRAAVDIFGETSEDDYWRWVDPGAFALIGAASFFGGVSRLTMSLTVIMIELTNDVLFLLPIMVTIMVSKWVADYITHPLYHSLLELKCMPFLPNEPVIVDNKQTVINLEQYQAQEVMASPVCTIKTVESVKELAQLLTETDHGGFPVVTHDKETDHYVSYGIIGRTELYIILCSKSISSAADSQSEVLVSPKLTYQEVSQVKGTLDLGEVFDSLNSLANDQRYQHVHVNLSPFINKSAPNIDQNFSLHRTYLVFRTLGLRHLTVVDRNNRVVGMITRKDLMGYNLEKKLDVHGRNKASKEEREEKLRMINGREMEL</sequence>
<dbReference type="InterPro" id="IPR000644">
    <property type="entry name" value="CBS_dom"/>
</dbReference>
<feature type="transmembrane region" description="Helical" evidence="11">
    <location>
        <begin position="446"/>
        <end position="469"/>
    </location>
</feature>
<keyword evidence="3 11" id="KW-0812">Transmembrane</keyword>
<evidence type="ECO:0000256" key="9">
    <source>
        <dbReference type="ARBA" id="ARBA00023214"/>
    </source>
</evidence>
<dbReference type="OrthoDB" id="428525at2759"/>
<keyword evidence="8 11" id="KW-0472">Membrane</keyword>
<dbReference type="Proteomes" id="UP000749559">
    <property type="component" value="Unassembled WGS sequence"/>
</dbReference>
<evidence type="ECO:0000256" key="10">
    <source>
        <dbReference type="PROSITE-ProRule" id="PRU00703"/>
    </source>
</evidence>
<feature type="domain" description="CBS" evidence="12">
    <location>
        <begin position="929"/>
        <end position="986"/>
    </location>
</feature>
<feature type="transmembrane region" description="Helical" evidence="11">
    <location>
        <begin position="359"/>
        <end position="382"/>
    </location>
</feature>
<evidence type="ECO:0000256" key="11">
    <source>
        <dbReference type="RuleBase" id="RU361221"/>
    </source>
</evidence>
<evidence type="ECO:0000256" key="8">
    <source>
        <dbReference type="ARBA" id="ARBA00023136"/>
    </source>
</evidence>
<feature type="transmembrane region" description="Helical" evidence="11">
    <location>
        <begin position="654"/>
        <end position="673"/>
    </location>
</feature>
<evidence type="ECO:0000256" key="7">
    <source>
        <dbReference type="ARBA" id="ARBA00023122"/>
    </source>
</evidence>
<keyword evidence="2 11" id="KW-0813">Transport</keyword>
<feature type="transmembrane region" description="Helical" evidence="11">
    <location>
        <begin position="750"/>
        <end position="767"/>
    </location>
</feature>
<accession>A0A8S4P4J8</accession>
<evidence type="ECO:0000256" key="4">
    <source>
        <dbReference type="ARBA" id="ARBA00022737"/>
    </source>
</evidence>
<dbReference type="PRINTS" id="PR00762">
    <property type="entry name" value="CLCHANNEL"/>
</dbReference>
<evidence type="ECO:0000256" key="5">
    <source>
        <dbReference type="ARBA" id="ARBA00022989"/>
    </source>
</evidence>
<dbReference type="Pfam" id="PF00654">
    <property type="entry name" value="Voltage_CLC"/>
    <property type="match status" value="1"/>
</dbReference>
<dbReference type="InterPro" id="IPR014743">
    <property type="entry name" value="Cl-channel_core"/>
</dbReference>
<dbReference type="InterPro" id="IPR051280">
    <property type="entry name" value="Cl-channel/antiporter"/>
</dbReference>
<dbReference type="Gene3D" id="3.10.580.10">
    <property type="entry name" value="CBS-domain"/>
    <property type="match status" value="2"/>
</dbReference>
<evidence type="ECO:0000313" key="13">
    <source>
        <dbReference type="EMBL" id="CAH1786427.1"/>
    </source>
</evidence>
<dbReference type="GO" id="GO:0016020">
    <property type="term" value="C:membrane"/>
    <property type="evidence" value="ECO:0007669"/>
    <property type="project" value="UniProtKB-SubCell"/>
</dbReference>
<dbReference type="SUPFAM" id="SSF54631">
    <property type="entry name" value="CBS-domain pair"/>
    <property type="match status" value="1"/>
</dbReference>
<dbReference type="SMART" id="SM00116">
    <property type="entry name" value="CBS"/>
    <property type="match status" value="2"/>
</dbReference>
<dbReference type="InterPro" id="IPR001807">
    <property type="entry name" value="ClC"/>
</dbReference>
<dbReference type="GO" id="GO:0005254">
    <property type="term" value="F:chloride channel activity"/>
    <property type="evidence" value="ECO:0007669"/>
    <property type="project" value="UniProtKB-UniRule"/>
</dbReference>
<reference evidence="13" key="1">
    <citation type="submission" date="2022-03" db="EMBL/GenBank/DDBJ databases">
        <authorList>
            <person name="Martin C."/>
        </authorList>
    </citation>
    <scope>NUCLEOTIDE SEQUENCE</scope>
</reference>
<dbReference type="EMBL" id="CAIIXF020000006">
    <property type="protein sequence ID" value="CAH1786427.1"/>
    <property type="molecule type" value="Genomic_DNA"/>
</dbReference>
<comment type="subcellular location">
    <subcellularLocation>
        <location evidence="1 11">Membrane</location>
        <topology evidence="1 11">Multi-pass membrane protein</topology>
    </subcellularLocation>
</comment>
<dbReference type="CDD" id="cd04591">
    <property type="entry name" value="CBS_pair_voltage-gated_CLC_euk_bac"/>
    <property type="match status" value="1"/>
</dbReference>
<protein>
    <recommendedName>
        <fullName evidence="11">Chloride channel protein</fullName>
    </recommendedName>
</protein>
<evidence type="ECO:0000256" key="2">
    <source>
        <dbReference type="ARBA" id="ARBA00022448"/>
    </source>
</evidence>
<comment type="caution">
    <text evidence="13">The sequence shown here is derived from an EMBL/GenBank/DDBJ whole genome shotgun (WGS) entry which is preliminary data.</text>
</comment>
<feature type="transmembrane region" description="Helical" evidence="11">
    <location>
        <begin position="720"/>
        <end position="743"/>
    </location>
</feature>
<evidence type="ECO:0000256" key="3">
    <source>
        <dbReference type="ARBA" id="ARBA00022692"/>
    </source>
</evidence>
<evidence type="ECO:0000313" key="14">
    <source>
        <dbReference type="Proteomes" id="UP000749559"/>
    </source>
</evidence>
<comment type="similarity">
    <text evidence="11">Belongs to the chloride channel (TC 2.A.49) family.</text>
</comment>
<dbReference type="InterPro" id="IPR046342">
    <property type="entry name" value="CBS_dom_sf"/>
</dbReference>
<evidence type="ECO:0000256" key="1">
    <source>
        <dbReference type="ARBA" id="ARBA00004141"/>
    </source>
</evidence>
<evidence type="ECO:0000256" key="6">
    <source>
        <dbReference type="ARBA" id="ARBA00023065"/>
    </source>
</evidence>
<dbReference type="PANTHER" id="PTHR11689">
    <property type="entry name" value="CHLORIDE CHANNEL PROTEIN CLC FAMILY MEMBER"/>
    <property type="match status" value="1"/>
</dbReference>
<gene>
    <name evidence="13" type="ORF">OFUS_LOCUS12330</name>
</gene>
<dbReference type="SUPFAM" id="SSF81340">
    <property type="entry name" value="Clc chloride channel"/>
    <property type="match status" value="1"/>
</dbReference>
<name>A0A8S4P4J8_OWEFU</name>
<organism evidence="13 14">
    <name type="scientific">Owenia fusiformis</name>
    <name type="common">Polychaete worm</name>
    <dbReference type="NCBI Taxonomy" id="6347"/>
    <lineage>
        <taxon>Eukaryota</taxon>
        <taxon>Metazoa</taxon>
        <taxon>Spiralia</taxon>
        <taxon>Lophotrochozoa</taxon>
        <taxon>Annelida</taxon>
        <taxon>Polychaeta</taxon>
        <taxon>Sedentaria</taxon>
        <taxon>Canalipalpata</taxon>
        <taxon>Sabellida</taxon>
        <taxon>Oweniida</taxon>
        <taxon>Oweniidae</taxon>
        <taxon>Owenia</taxon>
    </lineage>
</organism>
<evidence type="ECO:0000259" key="12">
    <source>
        <dbReference type="PROSITE" id="PS51371"/>
    </source>
</evidence>
<dbReference type="Pfam" id="PF00571">
    <property type="entry name" value="CBS"/>
    <property type="match status" value="2"/>
</dbReference>
<proteinExistence type="inferred from homology"/>
<keyword evidence="5 11" id="KW-1133">Transmembrane helix</keyword>
<comment type="caution">
    <text evidence="11">Lacks conserved residue(s) required for the propagation of feature annotation.</text>
</comment>
<feature type="transmembrane region" description="Helical" evidence="11">
    <location>
        <begin position="496"/>
        <end position="517"/>
    </location>
</feature>
<dbReference type="PANTHER" id="PTHR11689:SF89">
    <property type="entry name" value="CHLORIDE CHANNEL PROTEIN"/>
    <property type="match status" value="1"/>
</dbReference>
<dbReference type="AlphaFoldDB" id="A0A8S4P4J8"/>
<dbReference type="PROSITE" id="PS51371">
    <property type="entry name" value="CBS"/>
    <property type="match status" value="1"/>
</dbReference>
<keyword evidence="4" id="KW-0677">Repeat</keyword>
<dbReference type="Gene3D" id="1.10.3080.10">
    <property type="entry name" value="Clc chloride channel"/>
    <property type="match status" value="1"/>
</dbReference>
<feature type="transmembrane region" description="Helical" evidence="11">
    <location>
        <begin position="247"/>
        <end position="270"/>
    </location>
</feature>